<dbReference type="EMBL" id="JANBVN010000062">
    <property type="protein sequence ID" value="KAJ9151559.1"/>
    <property type="molecule type" value="Genomic_DNA"/>
</dbReference>
<evidence type="ECO:0000313" key="5">
    <source>
        <dbReference type="Proteomes" id="UP001174691"/>
    </source>
</evidence>
<comment type="caution">
    <text evidence="4">The sequence shown here is derived from an EMBL/GenBank/DDBJ whole genome shotgun (WGS) entry which is preliminary data.</text>
</comment>
<protein>
    <recommendedName>
        <fullName evidence="3">DUF6594 domain-containing protein</fullName>
    </recommendedName>
</protein>
<feature type="compositionally biased region" description="Polar residues" evidence="1">
    <location>
        <begin position="23"/>
        <end position="32"/>
    </location>
</feature>
<dbReference type="Proteomes" id="UP001174691">
    <property type="component" value="Unassembled WGS sequence"/>
</dbReference>
<keyword evidence="2" id="KW-1133">Transmembrane helix</keyword>
<feature type="domain" description="DUF6594" evidence="3">
    <location>
        <begin position="80"/>
        <end position="321"/>
    </location>
</feature>
<sequence length="336" mass="37242">MEAFAQDHDMAEQGNGLPLSDLPMSSQPSVAQSPTRRPPPLSLSEGDIEGGVSQAGTTSTYILDKNNVRSGFDVDKYPDRFSAIQASQHNAGMFRSFGYATVCGLRYKEGRMVNLQSQLEEYQKDPTTDIKRLTAGQTRRVGEPYVPDRQDQIMDEMIKETAEYHDTLRRYHETQAMIAARPDEVMILYRRALRENMIDASGFVPAYEPGDFVYARASLVHNAVRGLLLSKIGKYLFWPILRNRQVSSAIFDRGLRAMVVFFLLVMLLLPTGLMYLLGLGKAASYGLVVALVVVLFACFVVSDATFERLLVGSCAYGAVLVTILLQTQVCAGCLSP</sequence>
<keyword evidence="2" id="KW-0472">Membrane</keyword>
<keyword evidence="2" id="KW-0812">Transmembrane</keyword>
<feature type="transmembrane region" description="Helical" evidence="2">
    <location>
        <begin position="282"/>
        <end position="302"/>
    </location>
</feature>
<evidence type="ECO:0000256" key="2">
    <source>
        <dbReference type="SAM" id="Phobius"/>
    </source>
</evidence>
<feature type="compositionally biased region" description="Basic and acidic residues" evidence="1">
    <location>
        <begin position="1"/>
        <end position="11"/>
    </location>
</feature>
<proteinExistence type="predicted"/>
<evidence type="ECO:0000259" key="3">
    <source>
        <dbReference type="Pfam" id="PF20237"/>
    </source>
</evidence>
<feature type="transmembrane region" description="Helical" evidence="2">
    <location>
        <begin position="309"/>
        <end position="327"/>
    </location>
</feature>
<evidence type="ECO:0000256" key="1">
    <source>
        <dbReference type="SAM" id="MobiDB-lite"/>
    </source>
</evidence>
<dbReference type="AlphaFoldDB" id="A0AA38VMH8"/>
<keyword evidence="5" id="KW-1185">Reference proteome</keyword>
<reference evidence="4" key="1">
    <citation type="submission" date="2022-07" db="EMBL/GenBank/DDBJ databases">
        <title>Fungi with potential for degradation of polypropylene.</title>
        <authorList>
            <person name="Gostincar C."/>
        </authorList>
    </citation>
    <scope>NUCLEOTIDE SEQUENCE</scope>
    <source>
        <strain evidence="4">EXF-13287</strain>
    </source>
</reference>
<organism evidence="4 5">
    <name type="scientific">Coniochaeta hoffmannii</name>
    <dbReference type="NCBI Taxonomy" id="91930"/>
    <lineage>
        <taxon>Eukaryota</taxon>
        <taxon>Fungi</taxon>
        <taxon>Dikarya</taxon>
        <taxon>Ascomycota</taxon>
        <taxon>Pezizomycotina</taxon>
        <taxon>Sordariomycetes</taxon>
        <taxon>Sordariomycetidae</taxon>
        <taxon>Coniochaetales</taxon>
        <taxon>Coniochaetaceae</taxon>
        <taxon>Coniochaeta</taxon>
    </lineage>
</organism>
<name>A0AA38VMH8_9PEZI</name>
<accession>A0AA38VMH8</accession>
<evidence type="ECO:0000313" key="4">
    <source>
        <dbReference type="EMBL" id="KAJ9151559.1"/>
    </source>
</evidence>
<gene>
    <name evidence="4" type="ORF">NKR19_g4813</name>
</gene>
<dbReference type="InterPro" id="IPR046529">
    <property type="entry name" value="DUF6594"/>
</dbReference>
<feature type="transmembrane region" description="Helical" evidence="2">
    <location>
        <begin position="254"/>
        <end position="276"/>
    </location>
</feature>
<feature type="region of interest" description="Disordered" evidence="1">
    <location>
        <begin position="1"/>
        <end position="55"/>
    </location>
</feature>
<dbReference type="Pfam" id="PF20237">
    <property type="entry name" value="DUF6594"/>
    <property type="match status" value="1"/>
</dbReference>